<evidence type="ECO:0000256" key="6">
    <source>
        <dbReference type="ARBA" id="ARBA00022989"/>
    </source>
</evidence>
<dbReference type="InterPro" id="IPR050297">
    <property type="entry name" value="LipidA_mod_glycosyltrf_83"/>
</dbReference>
<evidence type="ECO:0000256" key="7">
    <source>
        <dbReference type="ARBA" id="ARBA00023136"/>
    </source>
</evidence>
<evidence type="ECO:0000256" key="4">
    <source>
        <dbReference type="ARBA" id="ARBA00022679"/>
    </source>
</evidence>
<dbReference type="InterPro" id="IPR038731">
    <property type="entry name" value="RgtA/B/C-like"/>
</dbReference>
<reference evidence="10 11" key="1">
    <citation type="submission" date="2019-03" db="EMBL/GenBank/DDBJ databases">
        <title>Deep-cultivation of Planctomycetes and their phenomic and genomic characterization uncovers novel biology.</title>
        <authorList>
            <person name="Wiegand S."/>
            <person name="Jogler M."/>
            <person name="Boedeker C."/>
            <person name="Pinto D."/>
            <person name="Vollmers J."/>
            <person name="Rivas-Marin E."/>
            <person name="Kohn T."/>
            <person name="Peeters S.H."/>
            <person name="Heuer A."/>
            <person name="Rast P."/>
            <person name="Oberbeckmann S."/>
            <person name="Bunk B."/>
            <person name="Jeske O."/>
            <person name="Meyerdierks A."/>
            <person name="Storesund J.E."/>
            <person name="Kallscheuer N."/>
            <person name="Luecker S."/>
            <person name="Lage O.M."/>
            <person name="Pohl T."/>
            <person name="Merkel B.J."/>
            <person name="Hornburger P."/>
            <person name="Mueller R.-W."/>
            <person name="Bruemmer F."/>
            <person name="Labrenz M."/>
            <person name="Spormann A.M."/>
            <person name="Op den Camp H."/>
            <person name="Overmann J."/>
            <person name="Amann R."/>
            <person name="Jetten M.S.M."/>
            <person name="Mascher T."/>
            <person name="Medema M.H."/>
            <person name="Devos D.P."/>
            <person name="Kaster A.-K."/>
            <person name="Ovreas L."/>
            <person name="Rohde M."/>
            <person name="Galperin M.Y."/>
            <person name="Jogler C."/>
        </authorList>
    </citation>
    <scope>NUCLEOTIDE SEQUENCE [LARGE SCALE GENOMIC DNA]</scope>
    <source>
        <strain evidence="10 11">Enr17</strain>
    </source>
</reference>
<feature type="transmembrane region" description="Helical" evidence="8">
    <location>
        <begin position="319"/>
        <end position="340"/>
    </location>
</feature>
<evidence type="ECO:0000313" key="11">
    <source>
        <dbReference type="Proteomes" id="UP000318313"/>
    </source>
</evidence>
<dbReference type="Pfam" id="PF13231">
    <property type="entry name" value="PMT_2"/>
    <property type="match status" value="1"/>
</dbReference>
<feature type="transmembrane region" description="Helical" evidence="8">
    <location>
        <begin position="216"/>
        <end position="235"/>
    </location>
</feature>
<keyword evidence="11" id="KW-1185">Reference proteome</keyword>
<feature type="transmembrane region" description="Helical" evidence="8">
    <location>
        <begin position="185"/>
        <end position="204"/>
    </location>
</feature>
<dbReference type="Proteomes" id="UP000318313">
    <property type="component" value="Chromosome"/>
</dbReference>
<feature type="transmembrane region" description="Helical" evidence="8">
    <location>
        <begin position="93"/>
        <end position="112"/>
    </location>
</feature>
<dbReference type="PANTHER" id="PTHR33908">
    <property type="entry name" value="MANNOSYLTRANSFERASE YKCB-RELATED"/>
    <property type="match status" value="1"/>
</dbReference>
<name>A0A518IJI4_9PLAN</name>
<gene>
    <name evidence="10" type="ORF">Enr17x_53200</name>
</gene>
<accession>A0A518IJI4</accession>
<evidence type="ECO:0000259" key="9">
    <source>
        <dbReference type="Pfam" id="PF13231"/>
    </source>
</evidence>
<feature type="transmembrane region" description="Helical" evidence="8">
    <location>
        <begin position="386"/>
        <end position="406"/>
    </location>
</feature>
<keyword evidence="2" id="KW-1003">Cell membrane</keyword>
<keyword evidence="4 10" id="KW-0808">Transferase</keyword>
<dbReference type="GO" id="GO:0009103">
    <property type="term" value="P:lipopolysaccharide biosynthetic process"/>
    <property type="evidence" value="ECO:0007669"/>
    <property type="project" value="UniProtKB-ARBA"/>
</dbReference>
<dbReference type="OrthoDB" id="207747at2"/>
<comment type="subcellular location">
    <subcellularLocation>
        <location evidence="1">Cell membrane</location>
        <topology evidence="1">Multi-pass membrane protein</topology>
    </subcellularLocation>
</comment>
<evidence type="ECO:0000256" key="3">
    <source>
        <dbReference type="ARBA" id="ARBA00022676"/>
    </source>
</evidence>
<sequence length="609" mass="66944">MPPINPTARKNSLFPRHEFKAIVAIILIGCLLRCLFLSGDAIEHFDEGVYASNLWFGTEQGAEYPGRYYYAPPLFPFLIEWSMIFLGSGSWGTFLPSLLLGMLTVPLIWWVARNWFGSAAGLVAATLASLSDLHLIYSRAALTDVGLGFCLLLGVYLIWKSYVSLEWKWPVLSGVTIGAGWAIKYNGWLPLAVGLSGLIPWLLIYHRQLSHKVNFLLRWAVIAAIAFLIWLPVLIGLQKWGGYSVVAANHSRYVVGFSGWFDSFSRQLQNHRLLEGTPGFIGVGLVSLVLCLLFVRWFTSRNLTADTVKPISGKTGFTWNAILGGVLAALPLFGAALIGLSPVLGLLAVAGIFLQLLFANGSFQLVQTEEGESQAEASTPARDQSLAAWLLAAWFCGLLLATPLYYPYPRLTIPWTISAWLGTAAFAGWLEQRCAGTLFSSATQKVALEKNPASVLPGVAVVVLALVLVVSLKPWTVAAWKPRDGLAIVARNMLADLKSEMGSSASDSILYIYAEPGLFFNLKAQGHQLTGPVADFRFLDSRPANVPVYLVAGPHATTDTEFQKKFAPVRDRLQLVKSYEYPPSLLVRLNQSHLEQKNESEPVRLYRAK</sequence>
<proteinExistence type="predicted"/>
<dbReference type="EMBL" id="CP037452">
    <property type="protein sequence ID" value="QDV53248.1"/>
    <property type="molecule type" value="Genomic_DNA"/>
</dbReference>
<feature type="transmembrane region" description="Helical" evidence="8">
    <location>
        <begin position="279"/>
        <end position="298"/>
    </location>
</feature>
<dbReference type="PANTHER" id="PTHR33908:SF11">
    <property type="entry name" value="MEMBRANE PROTEIN"/>
    <property type="match status" value="1"/>
</dbReference>
<evidence type="ECO:0000256" key="8">
    <source>
        <dbReference type="SAM" id="Phobius"/>
    </source>
</evidence>
<evidence type="ECO:0000256" key="5">
    <source>
        <dbReference type="ARBA" id="ARBA00022692"/>
    </source>
</evidence>
<keyword evidence="7 8" id="KW-0472">Membrane</keyword>
<organism evidence="10 11">
    <name type="scientific">Gimesia fumaroli</name>
    <dbReference type="NCBI Taxonomy" id="2527976"/>
    <lineage>
        <taxon>Bacteria</taxon>
        <taxon>Pseudomonadati</taxon>
        <taxon>Planctomycetota</taxon>
        <taxon>Planctomycetia</taxon>
        <taxon>Planctomycetales</taxon>
        <taxon>Planctomycetaceae</taxon>
        <taxon>Gimesia</taxon>
    </lineage>
</organism>
<evidence type="ECO:0000313" key="10">
    <source>
        <dbReference type="EMBL" id="QDV53248.1"/>
    </source>
</evidence>
<dbReference type="GO" id="GO:0005886">
    <property type="term" value="C:plasma membrane"/>
    <property type="evidence" value="ECO:0007669"/>
    <property type="project" value="UniProtKB-SubCell"/>
</dbReference>
<feature type="transmembrane region" description="Helical" evidence="8">
    <location>
        <begin position="145"/>
        <end position="165"/>
    </location>
</feature>
<dbReference type="RefSeq" id="WP_145312637.1">
    <property type="nucleotide sequence ID" value="NZ_CP037452.1"/>
</dbReference>
<protein>
    <submittedName>
        <fullName evidence="10">Dolichyl-phosphate-mannose-protein mannosyltransferase</fullName>
    </submittedName>
</protein>
<keyword evidence="3 10" id="KW-0328">Glycosyltransferase</keyword>
<feature type="domain" description="Glycosyltransferase RgtA/B/C/D-like" evidence="9">
    <location>
        <begin position="72"/>
        <end position="230"/>
    </location>
</feature>
<evidence type="ECO:0000256" key="1">
    <source>
        <dbReference type="ARBA" id="ARBA00004651"/>
    </source>
</evidence>
<dbReference type="AlphaFoldDB" id="A0A518IJI4"/>
<feature type="transmembrane region" description="Helical" evidence="8">
    <location>
        <begin position="451"/>
        <end position="472"/>
    </location>
</feature>
<feature type="transmembrane region" description="Helical" evidence="8">
    <location>
        <begin position="21"/>
        <end position="39"/>
    </location>
</feature>
<keyword evidence="6 8" id="KW-1133">Transmembrane helix</keyword>
<evidence type="ECO:0000256" key="2">
    <source>
        <dbReference type="ARBA" id="ARBA00022475"/>
    </source>
</evidence>
<keyword evidence="5 8" id="KW-0812">Transmembrane</keyword>
<dbReference type="GO" id="GO:0016763">
    <property type="term" value="F:pentosyltransferase activity"/>
    <property type="evidence" value="ECO:0007669"/>
    <property type="project" value="TreeGrafter"/>
</dbReference>
<feature type="transmembrane region" description="Helical" evidence="8">
    <location>
        <begin position="346"/>
        <end position="366"/>
    </location>
</feature>
<dbReference type="KEGG" id="gfm:Enr17x_53200"/>